<dbReference type="GO" id="GO:0009073">
    <property type="term" value="P:aromatic amino acid family biosynthetic process"/>
    <property type="evidence" value="ECO:0007669"/>
    <property type="project" value="UniProtKB-KW"/>
</dbReference>
<dbReference type="EC" id="1.1.1.25" evidence="2 8"/>
<feature type="active site" description="Proton acceptor" evidence="8">
    <location>
        <position position="66"/>
    </location>
</feature>
<dbReference type="GO" id="GO:0009423">
    <property type="term" value="P:chorismate biosynthetic process"/>
    <property type="evidence" value="ECO:0007669"/>
    <property type="project" value="UniProtKB-UniRule"/>
</dbReference>
<dbReference type="AlphaFoldDB" id="G9ETX1"/>
<comment type="similarity">
    <text evidence="8">Belongs to the shikimate dehydrogenase family.</text>
</comment>
<evidence type="ECO:0000256" key="5">
    <source>
        <dbReference type="ARBA" id="ARBA00023002"/>
    </source>
</evidence>
<keyword evidence="5 8" id="KW-0560">Oxidoreductase</keyword>
<evidence type="ECO:0000259" key="9">
    <source>
        <dbReference type="Pfam" id="PF01488"/>
    </source>
</evidence>
<keyword evidence="6 8" id="KW-0057">Aromatic amino acid biosynthesis</keyword>
<dbReference type="HOGENOM" id="CLU_044063_2_1_6"/>
<dbReference type="CDD" id="cd01065">
    <property type="entry name" value="NAD_bind_Shikimate_DH"/>
    <property type="match status" value="1"/>
</dbReference>
<comment type="function">
    <text evidence="8">Involved in the biosynthesis of the chorismate, which leads to the biosynthesis of aromatic amino acids. Catalyzes the reversible NADPH linked reduction of 3-dehydroshikimate (DHSA) to yield shikimate (SA).</text>
</comment>
<dbReference type="OrthoDB" id="9776868at2"/>
<dbReference type="Pfam" id="PF18317">
    <property type="entry name" value="SDH_C"/>
    <property type="match status" value="1"/>
</dbReference>
<dbReference type="eggNOG" id="COG0169">
    <property type="taxonomic scope" value="Bacteria"/>
</dbReference>
<evidence type="ECO:0000256" key="4">
    <source>
        <dbReference type="ARBA" id="ARBA00022857"/>
    </source>
</evidence>
<accession>G9ETX1</accession>
<evidence type="ECO:0000256" key="7">
    <source>
        <dbReference type="ARBA" id="ARBA00049442"/>
    </source>
</evidence>
<comment type="pathway">
    <text evidence="1 8">Metabolic intermediate biosynthesis; chorismate biosynthesis; chorismate from D-erythrose 4-phosphate and phosphoenolpyruvate: step 4/7.</text>
</comment>
<feature type="domain" description="Shikimate dehydrogenase substrate binding N-terminal" evidence="10">
    <location>
        <begin position="7"/>
        <end position="89"/>
    </location>
</feature>
<comment type="catalytic activity">
    <reaction evidence="7 8">
        <text>shikimate + NADP(+) = 3-dehydroshikimate + NADPH + H(+)</text>
        <dbReference type="Rhea" id="RHEA:17737"/>
        <dbReference type="ChEBI" id="CHEBI:15378"/>
        <dbReference type="ChEBI" id="CHEBI:16630"/>
        <dbReference type="ChEBI" id="CHEBI:36208"/>
        <dbReference type="ChEBI" id="CHEBI:57783"/>
        <dbReference type="ChEBI" id="CHEBI:58349"/>
        <dbReference type="EC" id="1.1.1.25"/>
    </reaction>
</comment>
<dbReference type="Pfam" id="PF01488">
    <property type="entry name" value="Shikimate_DH"/>
    <property type="match status" value="1"/>
</dbReference>
<evidence type="ECO:0000259" key="10">
    <source>
        <dbReference type="Pfam" id="PF08501"/>
    </source>
</evidence>
<keyword evidence="3 8" id="KW-0028">Amino-acid biosynthesis</keyword>
<dbReference type="SUPFAM" id="SSF51735">
    <property type="entry name" value="NAD(P)-binding Rossmann-fold domains"/>
    <property type="match status" value="1"/>
</dbReference>
<dbReference type="Gene3D" id="3.40.50.720">
    <property type="entry name" value="NAD(P)-binding Rossmann-like Domain"/>
    <property type="match status" value="1"/>
</dbReference>
<dbReference type="GO" id="GO:0005829">
    <property type="term" value="C:cytosol"/>
    <property type="evidence" value="ECO:0007669"/>
    <property type="project" value="TreeGrafter"/>
</dbReference>
<dbReference type="HAMAP" id="MF_00222">
    <property type="entry name" value="Shikimate_DH_AroE"/>
    <property type="match status" value="1"/>
</dbReference>
<dbReference type="GO" id="GO:0019632">
    <property type="term" value="P:shikimate metabolic process"/>
    <property type="evidence" value="ECO:0007669"/>
    <property type="project" value="InterPro"/>
</dbReference>
<dbReference type="InterPro" id="IPR022893">
    <property type="entry name" value="Shikimate_DH_fam"/>
</dbReference>
<dbReference type="GO" id="GO:0008652">
    <property type="term" value="P:amino acid biosynthetic process"/>
    <property type="evidence" value="ECO:0007669"/>
    <property type="project" value="UniProtKB-KW"/>
</dbReference>
<evidence type="ECO:0000256" key="8">
    <source>
        <dbReference type="HAMAP-Rule" id="MF_00222"/>
    </source>
</evidence>
<feature type="domain" description="SDH C-terminal" evidence="11">
    <location>
        <begin position="233"/>
        <end position="258"/>
    </location>
</feature>
<dbReference type="InterPro" id="IPR046346">
    <property type="entry name" value="Aminoacid_DH-like_N_sf"/>
</dbReference>
<feature type="binding site" evidence="8">
    <location>
        <position position="62"/>
    </location>
    <ligand>
        <name>shikimate</name>
        <dbReference type="ChEBI" id="CHEBI:36208"/>
    </ligand>
</feature>
<feature type="binding site" evidence="8">
    <location>
        <position position="102"/>
    </location>
    <ligand>
        <name>shikimate</name>
        <dbReference type="ChEBI" id="CHEBI:36208"/>
    </ligand>
</feature>
<dbReference type="InterPro" id="IPR006151">
    <property type="entry name" value="Shikm_DH/Glu-tRNA_Rdtase"/>
</dbReference>
<feature type="domain" description="Quinate/shikimate 5-dehydrogenase/glutamyl-tRNA reductase" evidence="9">
    <location>
        <begin position="116"/>
        <end position="187"/>
    </location>
</feature>
<evidence type="ECO:0000313" key="12">
    <source>
        <dbReference type="EMBL" id="EHL29322.1"/>
    </source>
</evidence>
<dbReference type="EMBL" id="JH413848">
    <property type="protein sequence ID" value="EHL29322.1"/>
    <property type="molecule type" value="Genomic_DNA"/>
</dbReference>
<evidence type="ECO:0000313" key="13">
    <source>
        <dbReference type="Proteomes" id="UP000002770"/>
    </source>
</evidence>
<evidence type="ECO:0000259" key="11">
    <source>
        <dbReference type="Pfam" id="PF18317"/>
    </source>
</evidence>
<protein>
    <recommendedName>
        <fullName evidence="2 8">Shikimate dehydrogenase (NADP(+))</fullName>
        <shortName evidence="8">SDH</shortName>
        <ecNumber evidence="2 8">1.1.1.25</ecNumber>
    </recommendedName>
</protein>
<dbReference type="RefSeq" id="WP_006872625.1">
    <property type="nucleotide sequence ID" value="NZ_JH413848.1"/>
</dbReference>
<feature type="binding site" evidence="8">
    <location>
        <begin position="149"/>
        <end position="154"/>
    </location>
    <ligand>
        <name>NADP(+)</name>
        <dbReference type="ChEBI" id="CHEBI:58349"/>
    </ligand>
</feature>
<dbReference type="InParanoid" id="G9ETX1"/>
<feature type="binding site" evidence="8">
    <location>
        <begin position="125"/>
        <end position="129"/>
    </location>
    <ligand>
        <name>NADP(+)</name>
        <dbReference type="ChEBI" id="CHEBI:58349"/>
    </ligand>
</feature>
<organism evidence="12 13">
    <name type="scientific">Legionella drancourtii LLAP12</name>
    <dbReference type="NCBI Taxonomy" id="658187"/>
    <lineage>
        <taxon>Bacteria</taxon>
        <taxon>Pseudomonadati</taxon>
        <taxon>Pseudomonadota</taxon>
        <taxon>Gammaproteobacteria</taxon>
        <taxon>Legionellales</taxon>
        <taxon>Legionellaceae</taxon>
        <taxon>Legionella</taxon>
    </lineage>
</organism>
<dbReference type="Gene3D" id="3.40.50.10860">
    <property type="entry name" value="Leucine Dehydrogenase, chain A, domain 1"/>
    <property type="match status" value="1"/>
</dbReference>
<dbReference type="Proteomes" id="UP000002770">
    <property type="component" value="Unassembled WGS sequence"/>
</dbReference>
<dbReference type="FunFam" id="3.40.50.10860:FF:000006">
    <property type="entry name" value="Shikimate dehydrogenase (NADP(+))"/>
    <property type="match status" value="1"/>
</dbReference>
<feature type="binding site" evidence="8">
    <location>
        <position position="240"/>
    </location>
    <ligand>
        <name>shikimate</name>
        <dbReference type="ChEBI" id="CHEBI:36208"/>
    </ligand>
</feature>
<dbReference type="FunCoup" id="G9ETX1">
    <property type="interactions" value="127"/>
</dbReference>
<dbReference type="UniPathway" id="UPA00053">
    <property type="reaction ID" value="UER00087"/>
</dbReference>
<dbReference type="GO" id="GO:0050661">
    <property type="term" value="F:NADP binding"/>
    <property type="evidence" value="ECO:0007669"/>
    <property type="project" value="InterPro"/>
</dbReference>
<dbReference type="InterPro" id="IPR036291">
    <property type="entry name" value="NAD(P)-bd_dom_sf"/>
</dbReference>
<feature type="binding site" evidence="8">
    <location>
        <position position="211"/>
    </location>
    <ligand>
        <name>shikimate</name>
        <dbReference type="ChEBI" id="CHEBI:36208"/>
    </ligand>
</feature>
<feature type="binding site" evidence="8">
    <location>
        <begin position="15"/>
        <end position="17"/>
    </location>
    <ligand>
        <name>shikimate</name>
        <dbReference type="ChEBI" id="CHEBI:36208"/>
    </ligand>
</feature>
<dbReference type="InterPro" id="IPR011342">
    <property type="entry name" value="Shikimate_DH"/>
</dbReference>
<dbReference type="GO" id="GO:0004764">
    <property type="term" value="F:shikimate 3-dehydrogenase (NADP+) activity"/>
    <property type="evidence" value="ECO:0007669"/>
    <property type="project" value="UniProtKB-UniRule"/>
</dbReference>
<dbReference type="InterPro" id="IPR013708">
    <property type="entry name" value="Shikimate_DH-bd_N"/>
</dbReference>
<dbReference type="NCBIfam" id="TIGR00507">
    <property type="entry name" value="aroE"/>
    <property type="match status" value="1"/>
</dbReference>
<sequence length="266" mass="29267">MAQYFAVVGNPIDHSLSPVIHQHFARQTNIHLTYHKIKADESSFEQKITAFFAQDGKGLNITLPFKQHAFAIAQHCSVRCNLARAANTLWMHAGNLYADNTDGIGLIRDLRRHLALVGKRVLIIGAGGAARGIVHPLWENNLATLVVANRTLAKAEALKQAFPQIKCMRINELNEPFDLIINATSASLAGEFIALPAVCFSTKPLCYDLSYKQGEATAFVQSARYWDCAAVDGLGMLVEQAAEAFFIWHGVMPETQSVLNFLYAGI</sequence>
<dbReference type="NCBIfam" id="NF001310">
    <property type="entry name" value="PRK00258.1-2"/>
    <property type="match status" value="1"/>
</dbReference>
<evidence type="ECO:0000256" key="3">
    <source>
        <dbReference type="ARBA" id="ARBA00022605"/>
    </source>
</evidence>
<proteinExistence type="inferred from homology"/>
<evidence type="ECO:0000256" key="1">
    <source>
        <dbReference type="ARBA" id="ARBA00004871"/>
    </source>
</evidence>
<dbReference type="STRING" id="658187.LDG_8757"/>
<feature type="binding site" evidence="8">
    <location>
        <position position="87"/>
    </location>
    <ligand>
        <name>shikimate</name>
        <dbReference type="ChEBI" id="CHEBI:36208"/>
    </ligand>
</feature>
<keyword evidence="13" id="KW-1185">Reference proteome</keyword>
<name>G9ETX1_9GAMM</name>
<dbReference type="PANTHER" id="PTHR21089:SF1">
    <property type="entry name" value="BIFUNCTIONAL 3-DEHYDROQUINATE DEHYDRATASE_SHIKIMATE DEHYDROGENASE, CHLOROPLASTIC"/>
    <property type="match status" value="1"/>
</dbReference>
<dbReference type="SUPFAM" id="SSF53223">
    <property type="entry name" value="Aminoacid dehydrogenase-like, N-terminal domain"/>
    <property type="match status" value="1"/>
</dbReference>
<evidence type="ECO:0000256" key="6">
    <source>
        <dbReference type="ARBA" id="ARBA00023141"/>
    </source>
</evidence>
<comment type="caution">
    <text evidence="8">Lacks conserved residue(s) required for the propagation of feature annotation.</text>
</comment>
<feature type="binding site" evidence="8">
    <location>
        <position position="209"/>
    </location>
    <ligand>
        <name>NADP(+)</name>
        <dbReference type="ChEBI" id="CHEBI:58349"/>
    </ligand>
</feature>
<dbReference type="Pfam" id="PF08501">
    <property type="entry name" value="Shikimate_dh_N"/>
    <property type="match status" value="1"/>
</dbReference>
<dbReference type="PANTHER" id="PTHR21089">
    <property type="entry name" value="SHIKIMATE DEHYDROGENASE"/>
    <property type="match status" value="1"/>
</dbReference>
<evidence type="ECO:0000256" key="2">
    <source>
        <dbReference type="ARBA" id="ARBA00012962"/>
    </source>
</evidence>
<gene>
    <name evidence="8" type="primary">aroE</name>
    <name evidence="12" type="ORF">LDG_8757</name>
</gene>
<comment type="subunit">
    <text evidence="8">Homodimer.</text>
</comment>
<dbReference type="InterPro" id="IPR041121">
    <property type="entry name" value="SDH_C"/>
</dbReference>
<keyword evidence="4 8" id="KW-0521">NADP</keyword>
<reference evidence="12 13" key="1">
    <citation type="journal article" date="2011" name="BMC Genomics">
        <title>Insight into cross-talk between intra-amoebal pathogens.</title>
        <authorList>
            <person name="Gimenez G."/>
            <person name="Bertelli C."/>
            <person name="Moliner C."/>
            <person name="Robert C."/>
            <person name="Raoult D."/>
            <person name="Fournier P.E."/>
            <person name="Greub G."/>
        </authorList>
    </citation>
    <scope>NUCLEOTIDE SEQUENCE [LARGE SCALE GENOMIC DNA]</scope>
    <source>
        <strain evidence="12 13">LLAP12</strain>
    </source>
</reference>
<feature type="binding site" evidence="8">
    <location>
        <position position="233"/>
    </location>
    <ligand>
        <name>NADP(+)</name>
        <dbReference type="ChEBI" id="CHEBI:58349"/>
    </ligand>
</feature>